<dbReference type="Proteomes" id="UP000663836">
    <property type="component" value="Unassembled WGS sequence"/>
</dbReference>
<feature type="domain" description="Glycosyltransferase 61 catalytic" evidence="4">
    <location>
        <begin position="335"/>
        <end position="455"/>
    </location>
</feature>
<evidence type="ECO:0000313" key="5">
    <source>
        <dbReference type="EMBL" id="CAF0926636.1"/>
    </source>
</evidence>
<comment type="caution">
    <text evidence="5">The sequence shown here is derived from an EMBL/GenBank/DDBJ whole genome shotgun (WGS) entry which is preliminary data.</text>
</comment>
<keyword evidence="3" id="KW-0325">Glycoprotein</keyword>
<evidence type="ECO:0000256" key="1">
    <source>
        <dbReference type="ARBA" id="ARBA00022676"/>
    </source>
</evidence>
<dbReference type="AlphaFoldDB" id="A0A814BAC5"/>
<keyword evidence="2" id="KW-0808">Transferase</keyword>
<reference evidence="5" key="1">
    <citation type="submission" date="2021-02" db="EMBL/GenBank/DDBJ databases">
        <authorList>
            <person name="Nowell W R."/>
        </authorList>
    </citation>
    <scope>NUCLEOTIDE SEQUENCE</scope>
</reference>
<evidence type="ECO:0000313" key="6">
    <source>
        <dbReference type="EMBL" id="CAF3648218.1"/>
    </source>
</evidence>
<dbReference type="InterPro" id="IPR007657">
    <property type="entry name" value="Glycosyltransferase_61"/>
</dbReference>
<dbReference type="EMBL" id="CAJOBD010000337">
    <property type="protein sequence ID" value="CAF3648218.1"/>
    <property type="molecule type" value="Genomic_DNA"/>
</dbReference>
<keyword evidence="1" id="KW-0328">Glycosyltransferase</keyword>
<dbReference type="Pfam" id="PF04577">
    <property type="entry name" value="Glyco_transf_61"/>
    <property type="match status" value="1"/>
</dbReference>
<dbReference type="InterPro" id="IPR049625">
    <property type="entry name" value="Glyco_transf_61_cat"/>
</dbReference>
<dbReference type="PANTHER" id="PTHR20961">
    <property type="entry name" value="GLYCOSYLTRANSFERASE"/>
    <property type="match status" value="1"/>
</dbReference>
<protein>
    <recommendedName>
        <fullName evidence="4">Glycosyltransferase 61 catalytic domain-containing protein</fullName>
    </recommendedName>
</protein>
<accession>A0A814BAC5</accession>
<organism evidence="5 7">
    <name type="scientific">Rotaria sordida</name>
    <dbReference type="NCBI Taxonomy" id="392033"/>
    <lineage>
        <taxon>Eukaryota</taxon>
        <taxon>Metazoa</taxon>
        <taxon>Spiralia</taxon>
        <taxon>Gnathifera</taxon>
        <taxon>Rotifera</taxon>
        <taxon>Eurotatoria</taxon>
        <taxon>Bdelloidea</taxon>
        <taxon>Philodinida</taxon>
        <taxon>Philodinidae</taxon>
        <taxon>Rotaria</taxon>
    </lineage>
</organism>
<name>A0A814BAC5_9BILA</name>
<evidence type="ECO:0000256" key="2">
    <source>
        <dbReference type="ARBA" id="ARBA00022679"/>
    </source>
</evidence>
<evidence type="ECO:0000259" key="4">
    <source>
        <dbReference type="Pfam" id="PF04577"/>
    </source>
</evidence>
<gene>
    <name evidence="6" type="ORF">JBS370_LOCUS6198</name>
    <name evidence="5" type="ORF">ZHD862_LOCUS8697</name>
</gene>
<dbReference type="GO" id="GO:0016757">
    <property type="term" value="F:glycosyltransferase activity"/>
    <property type="evidence" value="ECO:0007669"/>
    <property type="project" value="UniProtKB-KW"/>
</dbReference>
<proteinExistence type="predicted"/>
<evidence type="ECO:0000256" key="3">
    <source>
        <dbReference type="ARBA" id="ARBA00023180"/>
    </source>
</evidence>
<dbReference type="EMBL" id="CAJNOT010000285">
    <property type="protein sequence ID" value="CAF0926636.1"/>
    <property type="molecule type" value="Genomic_DNA"/>
</dbReference>
<sequence>MYHHYTSPLTCYSSNIRLITLKQSRLNNETEGGWISPSTYNKLQLYLQSIKSIQANISKIVRAVNGKYVIEPFNKDYIQWVKNKTYTDYPYSSWNCSITSNKERGSHEYCLLTNIYFISATNTYYYYRHPSENKEMSRDQFMSSHGGIQIHILDNITMIKQLGIAAILTQLIHMGGAPDWNYAHGFLERCGPLFWVLSECQSHPMFVDPSKIQLYYSSKMDTDHGNTLWQPMKRLSDGTYEHTSQWNKVLYAMFSIYPLLTYKSFDQATVMFKHIIFTGSQDKRSAAWGIYYEPMRPRSYYPFEIQHYRRAYLAYSEWILNNFGLHSKFELTSIQKRLQESHRSEEISFCYERCQNKWFSKPSTTERTFTGEWIVVLNRAGVGRRELKNANKLIQALLKAFPDHTNPYLRVWPKQFNFDDDLYETVRMARSIRVLIGVHGAGLSNTLFMRPGTILYEINPPGCRLLSFNFRRWAEVFNLQYGLWSPGDKNDYCKHDAATTVNVDEVVSDVINLMQDENQYRSGYLSRALEILVNE</sequence>
<evidence type="ECO:0000313" key="7">
    <source>
        <dbReference type="Proteomes" id="UP000663864"/>
    </source>
</evidence>
<dbReference type="Proteomes" id="UP000663864">
    <property type="component" value="Unassembled WGS sequence"/>
</dbReference>